<accession>A0AAU8LRN3</accession>
<dbReference type="GO" id="GO:0046872">
    <property type="term" value="F:metal ion binding"/>
    <property type="evidence" value="ECO:0007669"/>
    <property type="project" value="UniProtKB-UniRule"/>
</dbReference>
<dbReference type="NCBIfam" id="TIGR00287">
    <property type="entry name" value="cas1"/>
    <property type="match status" value="1"/>
</dbReference>
<keyword evidence="7 10" id="KW-0238">DNA-binding</keyword>
<dbReference type="PANTHER" id="PTHR34353">
    <property type="entry name" value="CRISPR-ASSOCIATED ENDONUCLEASE CAS1 1"/>
    <property type="match status" value="1"/>
</dbReference>
<dbReference type="InterPro" id="IPR002729">
    <property type="entry name" value="CRISPR-assoc_Cas1"/>
</dbReference>
<organism evidence="12">
    <name type="scientific">Candidatus Electrothrix aestuarii</name>
    <dbReference type="NCBI Taxonomy" id="3062594"/>
    <lineage>
        <taxon>Bacteria</taxon>
        <taxon>Pseudomonadati</taxon>
        <taxon>Thermodesulfobacteriota</taxon>
        <taxon>Desulfobulbia</taxon>
        <taxon>Desulfobulbales</taxon>
        <taxon>Desulfobulbaceae</taxon>
        <taxon>Candidatus Electrothrix</taxon>
    </lineage>
</organism>
<dbReference type="AlphaFoldDB" id="A0AAU8LRN3"/>
<keyword evidence="2 10" id="KW-0479">Metal-binding</keyword>
<feature type="binding site" evidence="10">
    <location>
        <position position="562"/>
    </location>
    <ligand>
        <name>Mn(2+)</name>
        <dbReference type="ChEBI" id="CHEBI:29035"/>
    </ligand>
</feature>
<dbReference type="SUPFAM" id="SSF56672">
    <property type="entry name" value="DNA/RNA polymerases"/>
    <property type="match status" value="1"/>
</dbReference>
<comment type="function">
    <text evidence="10">CRISPR (clustered regularly interspaced short palindromic repeat), is an adaptive immune system that provides protection against mobile genetic elements (viruses, transposable elements and conjugative plasmids). CRISPR clusters contain spacers, sequences complementary to antecedent mobile elements, and target invading nucleic acids. CRISPR clusters are transcribed and processed into CRISPR RNA (crRNA). Acts as a dsDNA endonuclease. Involved in the integration of spacer DNA into the CRISPR cassette.</text>
</comment>
<dbReference type="Gene3D" id="3.100.10.20">
    <property type="entry name" value="CRISPR-associated endonuclease Cas1, N-terminal domain"/>
    <property type="match status" value="1"/>
</dbReference>
<dbReference type="GO" id="GO:0051607">
    <property type="term" value="P:defense response to virus"/>
    <property type="evidence" value="ECO:0007669"/>
    <property type="project" value="UniProtKB-UniRule"/>
</dbReference>
<dbReference type="Gene3D" id="3.30.70.2630">
    <property type="match status" value="1"/>
</dbReference>
<evidence type="ECO:0000256" key="10">
    <source>
        <dbReference type="HAMAP-Rule" id="MF_01470"/>
    </source>
</evidence>
<evidence type="ECO:0000313" key="12">
    <source>
        <dbReference type="EMBL" id="XCN71692.1"/>
    </source>
</evidence>
<evidence type="ECO:0000256" key="8">
    <source>
        <dbReference type="ARBA" id="ARBA00023211"/>
    </source>
</evidence>
<dbReference type="GO" id="GO:0016787">
    <property type="term" value="F:hydrolase activity"/>
    <property type="evidence" value="ECO:0007669"/>
    <property type="project" value="UniProtKB-KW"/>
</dbReference>
<dbReference type="InterPro" id="IPR042206">
    <property type="entry name" value="CRISPR-assoc_Cas1_C"/>
</dbReference>
<dbReference type="KEGG" id="eaj:Q3M24_15430"/>
<dbReference type="CDD" id="cd01651">
    <property type="entry name" value="RT_G2_intron"/>
    <property type="match status" value="1"/>
</dbReference>
<evidence type="ECO:0000256" key="1">
    <source>
        <dbReference type="ARBA" id="ARBA00022722"/>
    </source>
</evidence>
<feature type="domain" description="Reverse transcriptase" evidence="11">
    <location>
        <begin position="51"/>
        <end position="278"/>
    </location>
</feature>
<keyword evidence="1 10" id="KW-0540">Nuclease</keyword>
<dbReference type="CDD" id="cd09634">
    <property type="entry name" value="Cas1_I-II-III"/>
    <property type="match status" value="1"/>
</dbReference>
<keyword evidence="5 10" id="KW-0460">Magnesium</keyword>
<dbReference type="InterPro" id="IPR042211">
    <property type="entry name" value="CRISPR-assoc_Cas1_N"/>
</dbReference>
<dbReference type="PANTHER" id="PTHR34353:SF2">
    <property type="entry name" value="CRISPR-ASSOCIATED ENDONUCLEASE CAS1 1"/>
    <property type="match status" value="1"/>
</dbReference>
<evidence type="ECO:0000256" key="4">
    <source>
        <dbReference type="ARBA" id="ARBA00022801"/>
    </source>
</evidence>
<evidence type="ECO:0000256" key="9">
    <source>
        <dbReference type="ARBA" id="ARBA00038592"/>
    </source>
</evidence>
<dbReference type="InterPro" id="IPR000477">
    <property type="entry name" value="RT_dom"/>
</dbReference>
<dbReference type="Gene3D" id="1.10.10.2210">
    <property type="match status" value="1"/>
</dbReference>
<keyword evidence="6 10" id="KW-0051">Antiviral defense</keyword>
<comment type="subunit">
    <text evidence="9 10">Homodimer, forms a heterotetramer with a Cas2 homodimer.</text>
</comment>
<evidence type="ECO:0000256" key="2">
    <source>
        <dbReference type="ARBA" id="ARBA00022723"/>
    </source>
</evidence>
<dbReference type="EMBL" id="CP159373">
    <property type="protein sequence ID" value="XCN71692.1"/>
    <property type="molecule type" value="Genomic_DNA"/>
</dbReference>
<dbReference type="Gene3D" id="3.10.10.20">
    <property type="match status" value="1"/>
</dbReference>
<dbReference type="Pfam" id="PF00078">
    <property type="entry name" value="RVT_1"/>
    <property type="match status" value="1"/>
</dbReference>
<dbReference type="PROSITE" id="PS50878">
    <property type="entry name" value="RT_POL"/>
    <property type="match status" value="1"/>
</dbReference>
<evidence type="ECO:0000256" key="6">
    <source>
        <dbReference type="ARBA" id="ARBA00023118"/>
    </source>
</evidence>
<comment type="cofactor">
    <cofactor evidence="10">
        <name>Mg(2+)</name>
        <dbReference type="ChEBI" id="CHEBI:18420"/>
    </cofactor>
    <cofactor evidence="10">
        <name>Mn(2+)</name>
        <dbReference type="ChEBI" id="CHEBI:29035"/>
    </cofactor>
</comment>
<evidence type="ECO:0000259" key="11">
    <source>
        <dbReference type="PROSITE" id="PS50878"/>
    </source>
</evidence>
<dbReference type="Pfam" id="PF01867">
    <property type="entry name" value="Cas_Cas1"/>
    <property type="match status" value="1"/>
</dbReference>
<evidence type="ECO:0000256" key="5">
    <source>
        <dbReference type="ARBA" id="ARBA00022842"/>
    </source>
</evidence>
<feature type="binding site" evidence="10">
    <location>
        <position position="642"/>
    </location>
    <ligand>
        <name>Mn(2+)</name>
        <dbReference type="ChEBI" id="CHEBI:29035"/>
    </ligand>
</feature>
<protein>
    <recommendedName>
        <fullName evidence="10">CRISPR-associated endonuclease Cas1</fullName>
        <ecNumber evidence="10">3.1.-.-</ecNumber>
    </recommendedName>
</protein>
<evidence type="ECO:0000256" key="3">
    <source>
        <dbReference type="ARBA" id="ARBA00022759"/>
    </source>
</evidence>
<dbReference type="Gene3D" id="1.20.120.920">
    <property type="entry name" value="CRISPR-associated endonuclease Cas1, C-terminal domain"/>
    <property type="match status" value="1"/>
</dbReference>
<proteinExistence type="inferred from homology"/>
<dbReference type="GO" id="GO:0043571">
    <property type="term" value="P:maintenance of CRISPR repeat elements"/>
    <property type="evidence" value="ECO:0007669"/>
    <property type="project" value="UniProtKB-UniRule"/>
</dbReference>
<comment type="similarity">
    <text evidence="10">Belongs to the CRISPR-associated endonuclease Cas1 family.</text>
</comment>
<dbReference type="InterPro" id="IPR043502">
    <property type="entry name" value="DNA/RNA_pol_sf"/>
</dbReference>
<reference evidence="12" key="1">
    <citation type="journal article" date="2024" name="Syst. Appl. Microbiol.">
        <title>First single-strain enrichments of Electrothrix cable bacteria, description of E. aestuarii sp. nov. and E. rattekaaiensis sp. nov., and proposal of a cable bacteria taxonomy following the rules of the SeqCode.</title>
        <authorList>
            <person name="Plum-Jensen L.E."/>
            <person name="Schramm A."/>
            <person name="Marshall I.P.G."/>
        </authorList>
    </citation>
    <scope>NUCLEOTIDE SEQUENCE</scope>
    <source>
        <strain evidence="12">Rat1</strain>
    </source>
</reference>
<keyword evidence="4 10" id="KW-0378">Hydrolase</keyword>
<gene>
    <name evidence="10 12" type="primary">cas1</name>
    <name evidence="12" type="ORF">Q3M24_15430</name>
</gene>
<name>A0AAU8LRN3_9BACT</name>
<sequence>MENPYTIKQVLTDSNLLQAWYKVRANQGCAGIDRESLSDFESGLMSSLALLRDEVIYETYRPRPLLRVHVPKKHSAGTRPLSIPTVRDRVLQTAVTRVLTPLFEAEFEECSFAYRPGRSVNMALQRVEQLRDQGFVWVVDADITSFFDEINHQVLLREVSKLVTDQAILHLVRLWLAAVVIDGPQRFRLLRGVPQGSPISPLLANLYLDQLDEAALDENLRLIRFADDFLILCRHKQEADKALEFTAQVLESLRLQLHDKKTRVVDFRHGFRFLGVEFVRSLAIKAKYLEIELMSLETEELGTIPEECAEIIEPGARRGRASAVAPVGQEGVDAGTEKARIIGYQYPKTELALAFAEAGIKPAYFPEQDMAEGLPEDEDEPEQVMAVEPPVSTPAGAPADLDPRLRTLYVLENGYVLGKESERFVIKKRGKILQRIQAIKVDQIMIFGNAQITTQAMHFCLQAKIPIYLLSGQGQFHGIVDGFSTDPVLLHRDQFRRAEDAEFCLELAREWVRGKVANSRVILLRYGRRRSVPGLLEAADRLKDILLNVKEVADLESLRGYEGTAARVYFAALGAALDPDWHFAGRTRQPPTDPVNALLSYGYTLLFYNIYSFIRARGLNPQVGFYHQIRAGHPALVSDMIEEFRAIIVDTVVMSLVLNRQLTPEQFTLPNATNKACLMNEEVRKIFIRELEKKLNSSIRHPNSGLQLDYRRCLEHQVHQLAGAVQDREKSYRAMVIR</sequence>
<keyword evidence="3 10" id="KW-0255">Endonuclease</keyword>
<keyword evidence="8 10" id="KW-0464">Manganese</keyword>
<dbReference type="GO" id="GO:0003677">
    <property type="term" value="F:DNA binding"/>
    <property type="evidence" value="ECO:0007669"/>
    <property type="project" value="UniProtKB-KW"/>
</dbReference>
<feature type="binding site" evidence="10">
    <location>
        <position position="627"/>
    </location>
    <ligand>
        <name>Mn(2+)</name>
        <dbReference type="ChEBI" id="CHEBI:29035"/>
    </ligand>
</feature>
<dbReference type="EC" id="3.1.-.-" evidence="10"/>
<dbReference type="InterPro" id="IPR050646">
    <property type="entry name" value="Cas1"/>
</dbReference>
<reference evidence="12" key="2">
    <citation type="submission" date="2024-06" db="EMBL/GenBank/DDBJ databases">
        <authorList>
            <person name="Plum-Jensen L.E."/>
            <person name="Schramm A."/>
            <person name="Marshall I.P.G."/>
        </authorList>
    </citation>
    <scope>NUCLEOTIDE SEQUENCE</scope>
    <source>
        <strain evidence="12">Rat1</strain>
    </source>
</reference>
<dbReference type="HAMAP" id="MF_01470">
    <property type="entry name" value="Cas1"/>
    <property type="match status" value="1"/>
</dbReference>
<dbReference type="GO" id="GO:0004519">
    <property type="term" value="F:endonuclease activity"/>
    <property type="evidence" value="ECO:0007669"/>
    <property type="project" value="UniProtKB-UniRule"/>
</dbReference>
<evidence type="ECO:0000256" key="7">
    <source>
        <dbReference type="ARBA" id="ARBA00023125"/>
    </source>
</evidence>